<dbReference type="InterPro" id="IPR003961">
    <property type="entry name" value="FN3_dom"/>
</dbReference>
<sequence>MQNQSRLNQYVWMPLVLAALLGGCGEEKVQGDGLPGAPSAVEAEAADALALVRWTPPTTNGGNPLLYYVVRCEPVCGGAIVAADEMQATVRGLNNGIRYLFKVSAVNARGEGPASVPSESVMPMAGAEVPNPVPPSQPRAVRVTPGNQGAYVSWMAPASFGGRPLRSVRVSVEPVGPTVTVPATEPMVFIPDLPNNVPHRFKMVALNEVGESPAVYTPWVTPRSGGEPAQWVGGYYVGYQRGLLPMDSVDFSGMTDLIVGRFKPGPFGTLSADLDVTEYEGPIIAKELAQRAHAAGKKALMMLGGYGEHDNFVAATLPETRPIFVRSILKHMDELGYDGVDVDWEPILLPPAGNDGEQLLALLDDLRAARPDITIAVPVYWVNSNFGLTEQEKAFYRTLSARVDQLNIMSYKMSGNWGGWESWHSSPLEDEAPNRPTSVASSVRGYLDAGVPAGRLGVGIGFFGTCWRGVTEPRTPLADRDVMEVQSDNAMSYTNIMELYYEPQARHWDAKAKSPYLSTPHEVGPGRCNFITYEDEQSIAAKGRYSRELGLGGAIIWTINQGHLPRQPEGKKDPLLDAVKRAFLDR</sequence>
<dbReference type="CDD" id="cd00063">
    <property type="entry name" value="FN3"/>
    <property type="match status" value="2"/>
</dbReference>
<organism evidence="10 11">
    <name type="scientific">Pyxidicoccus fallax</name>
    <dbReference type="NCBI Taxonomy" id="394095"/>
    <lineage>
        <taxon>Bacteria</taxon>
        <taxon>Pseudomonadati</taxon>
        <taxon>Myxococcota</taxon>
        <taxon>Myxococcia</taxon>
        <taxon>Myxococcales</taxon>
        <taxon>Cystobacterineae</taxon>
        <taxon>Myxococcaceae</taxon>
        <taxon>Pyxidicoccus</taxon>
    </lineage>
</organism>
<comment type="similarity">
    <text evidence="2">Belongs to the glycosyl hydrolase 18 family. Chitinase class II subfamily.</text>
</comment>
<dbReference type="AlphaFoldDB" id="A0A848LZA1"/>
<evidence type="ECO:0000256" key="3">
    <source>
        <dbReference type="ARBA" id="ARBA00012729"/>
    </source>
</evidence>
<name>A0A848LZA1_9BACT</name>
<dbReference type="PANTHER" id="PTHR11177:SF317">
    <property type="entry name" value="CHITINASE 12-RELATED"/>
    <property type="match status" value="1"/>
</dbReference>
<feature type="domain" description="GH18" evidence="9">
    <location>
        <begin position="230"/>
        <end position="586"/>
    </location>
</feature>
<comment type="catalytic activity">
    <reaction evidence="1">
        <text>Random endo-hydrolysis of N-acetyl-beta-D-glucosaminide (1-&gt;4)-beta-linkages in chitin and chitodextrins.</text>
        <dbReference type="EC" id="3.2.1.14"/>
    </reaction>
</comment>
<dbReference type="Gene3D" id="3.20.20.80">
    <property type="entry name" value="Glycosidases"/>
    <property type="match status" value="1"/>
</dbReference>
<dbReference type="GO" id="GO:0008061">
    <property type="term" value="F:chitin binding"/>
    <property type="evidence" value="ECO:0007669"/>
    <property type="project" value="InterPro"/>
</dbReference>
<dbReference type="SMART" id="SM00060">
    <property type="entry name" value="FN3"/>
    <property type="match status" value="2"/>
</dbReference>
<dbReference type="InterPro" id="IPR001579">
    <property type="entry name" value="Glyco_hydro_18_chit_AS"/>
</dbReference>
<keyword evidence="4 7" id="KW-0378">Hydrolase</keyword>
<dbReference type="InterPro" id="IPR013783">
    <property type="entry name" value="Ig-like_fold"/>
</dbReference>
<dbReference type="Gene3D" id="2.60.40.10">
    <property type="entry name" value="Immunoglobulins"/>
    <property type="match status" value="2"/>
</dbReference>
<dbReference type="GO" id="GO:0006032">
    <property type="term" value="P:chitin catabolic process"/>
    <property type="evidence" value="ECO:0007669"/>
    <property type="project" value="UniProtKB-KW"/>
</dbReference>
<dbReference type="InterPro" id="IPR017853">
    <property type="entry name" value="GH"/>
</dbReference>
<dbReference type="PROSITE" id="PS51910">
    <property type="entry name" value="GH18_2"/>
    <property type="match status" value="1"/>
</dbReference>
<keyword evidence="11" id="KW-1185">Reference proteome</keyword>
<keyword evidence="5" id="KW-0119">Carbohydrate metabolism</keyword>
<evidence type="ECO:0000256" key="7">
    <source>
        <dbReference type="RuleBase" id="RU000489"/>
    </source>
</evidence>
<proteinExistence type="inferred from homology"/>
<dbReference type="SUPFAM" id="SSF51445">
    <property type="entry name" value="(Trans)glycosidases"/>
    <property type="match status" value="1"/>
</dbReference>
<evidence type="ECO:0000256" key="2">
    <source>
        <dbReference type="ARBA" id="ARBA00009121"/>
    </source>
</evidence>
<keyword evidence="6 7" id="KW-0326">Glycosidase</keyword>
<protein>
    <recommendedName>
        <fullName evidence="3">chitinase</fullName>
        <ecNumber evidence="3">3.2.1.14</ecNumber>
    </recommendedName>
</protein>
<dbReference type="PANTHER" id="PTHR11177">
    <property type="entry name" value="CHITINASE"/>
    <property type="match status" value="1"/>
</dbReference>
<evidence type="ECO:0000313" key="10">
    <source>
        <dbReference type="EMBL" id="NMO22969.1"/>
    </source>
</evidence>
<dbReference type="InterPro" id="IPR029070">
    <property type="entry name" value="Chitinase_insertion_sf"/>
</dbReference>
<dbReference type="PROSITE" id="PS51257">
    <property type="entry name" value="PROKAR_LIPOPROTEIN"/>
    <property type="match status" value="1"/>
</dbReference>
<dbReference type="InterPro" id="IPR036116">
    <property type="entry name" value="FN3_sf"/>
</dbReference>
<dbReference type="GO" id="GO:0008843">
    <property type="term" value="F:endochitinase activity"/>
    <property type="evidence" value="ECO:0007669"/>
    <property type="project" value="UniProtKB-EC"/>
</dbReference>
<dbReference type="SUPFAM" id="SSF49265">
    <property type="entry name" value="Fibronectin type III"/>
    <property type="match status" value="1"/>
</dbReference>
<dbReference type="EC" id="3.2.1.14" evidence="3"/>
<comment type="caution">
    <text evidence="10">The sequence shown here is derived from an EMBL/GenBank/DDBJ whole genome shotgun (WGS) entry which is preliminary data.</text>
</comment>
<evidence type="ECO:0000256" key="5">
    <source>
        <dbReference type="ARBA" id="ARBA00023024"/>
    </source>
</evidence>
<dbReference type="RefSeq" id="WP_169352085.1">
    <property type="nucleotide sequence ID" value="NZ_JABBJJ010000503.1"/>
</dbReference>
<keyword evidence="5" id="KW-0146">Chitin degradation</keyword>
<keyword evidence="5" id="KW-0624">Polysaccharide degradation</keyword>
<feature type="domain" description="Fibronectin type-III" evidence="8">
    <location>
        <begin position="134"/>
        <end position="225"/>
    </location>
</feature>
<evidence type="ECO:0000313" key="11">
    <source>
        <dbReference type="Proteomes" id="UP000518300"/>
    </source>
</evidence>
<dbReference type="Proteomes" id="UP000518300">
    <property type="component" value="Unassembled WGS sequence"/>
</dbReference>
<dbReference type="GO" id="GO:0005576">
    <property type="term" value="C:extracellular region"/>
    <property type="evidence" value="ECO:0007669"/>
    <property type="project" value="TreeGrafter"/>
</dbReference>
<dbReference type="PROSITE" id="PS01095">
    <property type="entry name" value="GH18_1"/>
    <property type="match status" value="1"/>
</dbReference>
<gene>
    <name evidence="10" type="ORF">HG543_50145</name>
</gene>
<dbReference type="InterPro" id="IPR011583">
    <property type="entry name" value="Chitinase_II/V-like_cat"/>
</dbReference>
<dbReference type="PROSITE" id="PS50853">
    <property type="entry name" value="FN3"/>
    <property type="match status" value="2"/>
</dbReference>
<evidence type="ECO:0000256" key="6">
    <source>
        <dbReference type="ARBA" id="ARBA00023295"/>
    </source>
</evidence>
<dbReference type="SMART" id="SM00636">
    <property type="entry name" value="Glyco_18"/>
    <property type="match status" value="1"/>
</dbReference>
<evidence type="ECO:0000256" key="4">
    <source>
        <dbReference type="ARBA" id="ARBA00022801"/>
    </source>
</evidence>
<dbReference type="Pfam" id="PF00041">
    <property type="entry name" value="fn3"/>
    <property type="match status" value="1"/>
</dbReference>
<dbReference type="Gene3D" id="3.10.50.10">
    <property type="match status" value="1"/>
</dbReference>
<dbReference type="GO" id="GO:0005975">
    <property type="term" value="P:carbohydrate metabolic process"/>
    <property type="evidence" value="ECO:0007669"/>
    <property type="project" value="InterPro"/>
</dbReference>
<dbReference type="Pfam" id="PF00704">
    <property type="entry name" value="Glyco_hydro_18"/>
    <property type="match status" value="1"/>
</dbReference>
<reference evidence="10 11" key="1">
    <citation type="submission" date="2020-04" db="EMBL/GenBank/DDBJ databases">
        <title>Draft genome of Pyxidicoccus fallax type strain.</title>
        <authorList>
            <person name="Whitworth D.E."/>
        </authorList>
    </citation>
    <scope>NUCLEOTIDE SEQUENCE [LARGE SCALE GENOMIC DNA]</scope>
    <source>
        <strain evidence="10 11">DSM 14698</strain>
    </source>
</reference>
<dbReference type="EMBL" id="JABBJJ010000503">
    <property type="protein sequence ID" value="NMO22969.1"/>
    <property type="molecule type" value="Genomic_DNA"/>
</dbReference>
<dbReference type="InterPro" id="IPR050314">
    <property type="entry name" value="Glycosyl_Hydrlase_18"/>
</dbReference>
<dbReference type="InterPro" id="IPR001223">
    <property type="entry name" value="Glyco_hydro18_cat"/>
</dbReference>
<accession>A0A848LZA1</accession>
<evidence type="ECO:0000259" key="8">
    <source>
        <dbReference type="PROSITE" id="PS50853"/>
    </source>
</evidence>
<evidence type="ECO:0000256" key="1">
    <source>
        <dbReference type="ARBA" id="ARBA00000822"/>
    </source>
</evidence>
<evidence type="ECO:0000259" key="9">
    <source>
        <dbReference type="PROSITE" id="PS51910"/>
    </source>
</evidence>
<feature type="domain" description="Fibronectin type-III" evidence="8">
    <location>
        <begin position="34"/>
        <end position="125"/>
    </location>
</feature>